<dbReference type="STRING" id="649761.HMPREF0973_01998"/>
<sequence length="262" mass="30404">MDIVAKHIPADKDGIRIAELDEHSYRKNLWDHKPLTDFWRVGHGIVQRLYAYGIDTMGKIARYSIEHEELFYKLFGVNAELLIDHAWGWEPCTMEMVKAYRPECNSMSSGQVLHEGYTFQKAKVVVQEMVDALSLDLVEKRCGADQLVLYVGYDKDSLISRELNDYTGPISKDWYGRKVPKHTHGSATFSHFTSSSHIMTQAVLKFYEEIVERRLLIRRVNISLNHVIREEFINNRTPKPIELDLFADNDASIKKRKKRTST</sequence>
<organism evidence="2 3">
    <name type="scientific">Prevotella veroralis F0319</name>
    <dbReference type="NCBI Taxonomy" id="649761"/>
    <lineage>
        <taxon>Bacteria</taxon>
        <taxon>Pseudomonadati</taxon>
        <taxon>Bacteroidota</taxon>
        <taxon>Bacteroidia</taxon>
        <taxon>Bacteroidales</taxon>
        <taxon>Prevotellaceae</taxon>
        <taxon>Prevotella</taxon>
    </lineage>
</organism>
<dbReference type="InterPro" id="IPR017961">
    <property type="entry name" value="DNA_pol_Y-fam_little_finger"/>
</dbReference>
<dbReference type="InterPro" id="IPR043502">
    <property type="entry name" value="DNA/RNA_pol_sf"/>
</dbReference>
<dbReference type="Gene3D" id="1.10.150.20">
    <property type="entry name" value="5' to 3' exonuclease, C-terminal subdomain"/>
    <property type="match status" value="1"/>
</dbReference>
<feature type="domain" description="DNA polymerase Y-family little finger" evidence="1">
    <location>
        <begin position="106"/>
        <end position="229"/>
    </location>
</feature>
<dbReference type="GO" id="GO:0003684">
    <property type="term" value="F:damaged DNA binding"/>
    <property type="evidence" value="ECO:0007669"/>
    <property type="project" value="InterPro"/>
</dbReference>
<dbReference type="Proteomes" id="UP000003327">
    <property type="component" value="Unassembled WGS sequence"/>
</dbReference>
<evidence type="ECO:0000259" key="1">
    <source>
        <dbReference type="Pfam" id="PF11799"/>
    </source>
</evidence>
<protein>
    <recommendedName>
        <fullName evidence="1">DNA polymerase Y-family little finger domain-containing protein</fullName>
    </recommendedName>
</protein>
<dbReference type="Pfam" id="PF11799">
    <property type="entry name" value="IMS_C"/>
    <property type="match status" value="1"/>
</dbReference>
<proteinExistence type="predicted"/>
<evidence type="ECO:0000313" key="2">
    <source>
        <dbReference type="EMBL" id="EEX18213.1"/>
    </source>
</evidence>
<dbReference type="GO" id="GO:0006281">
    <property type="term" value="P:DNA repair"/>
    <property type="evidence" value="ECO:0007669"/>
    <property type="project" value="InterPro"/>
</dbReference>
<reference evidence="2 3" key="1">
    <citation type="submission" date="2009-09" db="EMBL/GenBank/DDBJ databases">
        <authorList>
            <person name="Weinstock G."/>
            <person name="Sodergren E."/>
            <person name="Clifton S."/>
            <person name="Fulton L."/>
            <person name="Fulton B."/>
            <person name="Courtney L."/>
            <person name="Fronick C."/>
            <person name="Harrison M."/>
            <person name="Strong C."/>
            <person name="Farmer C."/>
            <person name="Delahaunty K."/>
            <person name="Markovic C."/>
            <person name="Hall O."/>
            <person name="Minx P."/>
            <person name="Tomlinson C."/>
            <person name="Mitreva M."/>
            <person name="Nelson J."/>
            <person name="Hou S."/>
            <person name="Wollam A."/>
            <person name="Pepin K.H."/>
            <person name="Johnson M."/>
            <person name="Bhonagiri V."/>
            <person name="Nash W.E."/>
            <person name="Warren W."/>
            <person name="Chinwalla A."/>
            <person name="Mardis E.R."/>
            <person name="Wilson R.K."/>
        </authorList>
    </citation>
    <scope>NUCLEOTIDE SEQUENCE [LARGE SCALE GENOMIC DNA]</scope>
    <source>
        <strain evidence="2 3">F0319</strain>
    </source>
</reference>
<dbReference type="eggNOG" id="COG0389">
    <property type="taxonomic scope" value="Bacteria"/>
</dbReference>
<dbReference type="EMBL" id="ACVA01000047">
    <property type="protein sequence ID" value="EEX18213.1"/>
    <property type="molecule type" value="Genomic_DNA"/>
</dbReference>
<gene>
    <name evidence="2" type="ORF">HMPREF0973_01998</name>
</gene>
<keyword evidence="3" id="KW-1185">Reference proteome</keyword>
<accession>C9MQU8</accession>
<dbReference type="SUPFAM" id="SSF56672">
    <property type="entry name" value="DNA/RNA polymerases"/>
    <property type="match status" value="1"/>
</dbReference>
<evidence type="ECO:0000313" key="3">
    <source>
        <dbReference type="Proteomes" id="UP000003327"/>
    </source>
</evidence>
<comment type="caution">
    <text evidence="2">The sequence shown here is derived from an EMBL/GenBank/DDBJ whole genome shotgun (WGS) entry which is preliminary data.</text>
</comment>
<dbReference type="AlphaFoldDB" id="C9MQU8"/>
<name>C9MQU8_9BACT</name>
<dbReference type="HOGENOM" id="CLU_092787_0_0_10"/>